<reference evidence="1 2" key="2">
    <citation type="submission" date="2023-11" db="EMBL/GenBank/DDBJ databases">
        <authorList>
            <person name="Lara A.C."/>
            <person name="Chronakova A."/>
        </authorList>
    </citation>
    <scope>NUCLEOTIDE SEQUENCE [LARGE SCALE GENOMIC DNA]</scope>
    <source>
        <strain evidence="1 2">BCCO 10_0798</strain>
    </source>
</reference>
<name>A0ABU4TUC0_9PSEU</name>
<proteinExistence type="predicted"/>
<protein>
    <submittedName>
        <fullName evidence="1">HAD-IA family hydrolase</fullName>
    </submittedName>
</protein>
<keyword evidence="1" id="KW-0378">Hydrolase</keyword>
<dbReference type="InterPro" id="IPR050155">
    <property type="entry name" value="HAD-like_hydrolase_sf"/>
</dbReference>
<reference evidence="1 2" key="1">
    <citation type="submission" date="2023-11" db="EMBL/GenBank/DDBJ databases">
        <title>Lentzea sokolovensis, sp. nov., Lentzea kristufkii, sp. nov., and Lentzea miocenensis, sp. nov., rare actinobacteria from Sokolov Coal Basin, Miocene lacustrine sediment, Czech Republic.</title>
        <authorList>
            <person name="Lara A."/>
            <person name="Kotroba L."/>
            <person name="Nouioui I."/>
            <person name="Neumann-Schaal M."/>
            <person name="Mast Y."/>
            <person name="Chronakova A."/>
        </authorList>
    </citation>
    <scope>NUCLEOTIDE SEQUENCE [LARGE SCALE GENOMIC DNA]</scope>
    <source>
        <strain evidence="1 2">BCCO 10_0798</strain>
    </source>
</reference>
<comment type="caution">
    <text evidence="1">The sequence shown here is derived from an EMBL/GenBank/DDBJ whole genome shotgun (WGS) entry which is preliminary data.</text>
</comment>
<dbReference type="SUPFAM" id="SSF56784">
    <property type="entry name" value="HAD-like"/>
    <property type="match status" value="1"/>
</dbReference>
<accession>A0ABU4TUC0</accession>
<organism evidence="1 2">
    <name type="scientific">Lentzea kristufekii</name>
    <dbReference type="NCBI Taxonomy" id="3095430"/>
    <lineage>
        <taxon>Bacteria</taxon>
        <taxon>Bacillati</taxon>
        <taxon>Actinomycetota</taxon>
        <taxon>Actinomycetes</taxon>
        <taxon>Pseudonocardiales</taxon>
        <taxon>Pseudonocardiaceae</taxon>
        <taxon>Lentzea</taxon>
    </lineage>
</organism>
<dbReference type="Proteomes" id="UP001271792">
    <property type="component" value="Unassembled WGS sequence"/>
</dbReference>
<dbReference type="InterPro" id="IPR023214">
    <property type="entry name" value="HAD_sf"/>
</dbReference>
<dbReference type="NCBIfam" id="TIGR01509">
    <property type="entry name" value="HAD-SF-IA-v3"/>
    <property type="match status" value="1"/>
</dbReference>
<dbReference type="InterPro" id="IPR036412">
    <property type="entry name" value="HAD-like_sf"/>
</dbReference>
<gene>
    <name evidence="1" type="ORF">SK571_21020</name>
</gene>
<dbReference type="Pfam" id="PF00702">
    <property type="entry name" value="Hydrolase"/>
    <property type="match status" value="1"/>
</dbReference>
<evidence type="ECO:0000313" key="2">
    <source>
        <dbReference type="Proteomes" id="UP001271792"/>
    </source>
</evidence>
<dbReference type="Gene3D" id="3.40.50.1000">
    <property type="entry name" value="HAD superfamily/HAD-like"/>
    <property type="match status" value="1"/>
</dbReference>
<dbReference type="PANTHER" id="PTHR43434:SF1">
    <property type="entry name" value="PHOSPHOGLYCOLATE PHOSPHATASE"/>
    <property type="match status" value="1"/>
</dbReference>
<dbReference type="GO" id="GO:0016787">
    <property type="term" value="F:hydrolase activity"/>
    <property type="evidence" value="ECO:0007669"/>
    <property type="project" value="UniProtKB-KW"/>
</dbReference>
<dbReference type="InterPro" id="IPR006439">
    <property type="entry name" value="HAD-SF_hydro_IA"/>
</dbReference>
<sequence length="237" mass="25037">MTAEQAPVDDPELLRSILANAEALLLDFDGPVCSVFAGFPAHLVAHQLRGVLADGGHDELPAEIEKAEDPFDVLRYAAALGRKEAQYVEAAMRAHEVEAVATAHPTPGAHDLIAAWHPSRKLAVVSNNSDVAVTTYLHLHKLAIHVQCVSARSGADLSMLKPSPFLVLNASDALGISPSRCLFVGDSLSDIHAARAAGAPVIGYANKPGKAEKFAEDGALLTFTDMRALVDVVQAIL</sequence>
<dbReference type="RefSeq" id="WP_319985796.1">
    <property type="nucleotide sequence ID" value="NZ_JAXAVV010000010.1"/>
</dbReference>
<keyword evidence="2" id="KW-1185">Reference proteome</keyword>
<dbReference type="PANTHER" id="PTHR43434">
    <property type="entry name" value="PHOSPHOGLYCOLATE PHOSPHATASE"/>
    <property type="match status" value="1"/>
</dbReference>
<dbReference type="NCBIfam" id="TIGR01549">
    <property type="entry name" value="HAD-SF-IA-v1"/>
    <property type="match status" value="1"/>
</dbReference>
<evidence type="ECO:0000313" key="1">
    <source>
        <dbReference type="EMBL" id="MDX8051881.1"/>
    </source>
</evidence>
<dbReference type="EMBL" id="JAXAVV010000010">
    <property type="protein sequence ID" value="MDX8051881.1"/>
    <property type="molecule type" value="Genomic_DNA"/>
</dbReference>